<keyword evidence="3" id="KW-1185">Reference proteome</keyword>
<sequence>MKIKGRSSARLILLFTLCFSAAQGVAIAEQVTGQAQVADVASAQAVSQATAPLDQQVQASGSAQESYDYARIAAEMRDVYEDNLDQLSEDKQRHYVQRLWRLTGESQYLPLNREYGESLLADLASDAQLVKDPALVAQRNQELYESFPTDSVRDRQRKEMFASRTEMMLPRRLLFRLAQAQYHDILPLIPEETRESLNAAVMAVDWRSFLTDPEVISVYAAQVANQVAFLYHLGLMDLREEVLGAFQEQYSPQRVAKLDEDEYSNWLYGLTHIIIARSRYYQRLVPENQVEWILEDFEREAPSLIGRAKEDILAEVALCFLLTGNENHPLVEQIRAHLAAARDPVSGIIPSTTDDVDLELGEHRNVLAIMVFGWGAELTPGPDLSRSVDLSAFHP</sequence>
<dbReference type="InterPro" id="IPR021928">
    <property type="entry name" value="DUF3541"/>
</dbReference>
<evidence type="ECO:0000256" key="1">
    <source>
        <dbReference type="SAM" id="SignalP"/>
    </source>
</evidence>
<dbReference type="RefSeq" id="WP_187775031.1">
    <property type="nucleotide sequence ID" value="NZ_CP038437.2"/>
</dbReference>
<reference evidence="2" key="1">
    <citation type="submission" date="2021-02" db="EMBL/GenBank/DDBJ databases">
        <title>Strain Y2R2, a novel species of the genus Halomonas.</title>
        <authorList>
            <person name="Huang H."/>
        </authorList>
    </citation>
    <scope>NUCLEOTIDE SEQUENCE</scope>
    <source>
        <strain evidence="2">Y2R2</strain>
    </source>
</reference>
<dbReference type="KEGG" id="hbh:E4T21_17445"/>
<keyword evidence="1" id="KW-0732">Signal</keyword>
<dbReference type="EMBL" id="CP038437">
    <property type="protein sequence ID" value="QEM83126.2"/>
    <property type="molecule type" value="Genomic_DNA"/>
</dbReference>
<evidence type="ECO:0000313" key="2">
    <source>
        <dbReference type="EMBL" id="QEM83126.2"/>
    </source>
</evidence>
<protein>
    <submittedName>
        <fullName evidence="2">DUF3541 domain-containing protein</fullName>
    </submittedName>
</protein>
<gene>
    <name evidence="2" type="ORF">E4T21_17445</name>
</gene>
<dbReference type="AlphaFoldDB" id="A0A856QTB1"/>
<accession>A0A856QTB1</accession>
<feature type="chain" id="PRO_5032560412" evidence="1">
    <location>
        <begin position="29"/>
        <end position="395"/>
    </location>
</feature>
<name>A0A856QTB1_9GAMM</name>
<organism evidence="2 3">
    <name type="scientific">Halomonas binhaiensis</name>
    <dbReference type="NCBI Taxonomy" id="2562282"/>
    <lineage>
        <taxon>Bacteria</taxon>
        <taxon>Pseudomonadati</taxon>
        <taxon>Pseudomonadota</taxon>
        <taxon>Gammaproteobacteria</taxon>
        <taxon>Oceanospirillales</taxon>
        <taxon>Halomonadaceae</taxon>
        <taxon>Halomonas</taxon>
    </lineage>
</organism>
<dbReference type="Pfam" id="PF12060">
    <property type="entry name" value="DUF3541"/>
    <property type="match status" value="1"/>
</dbReference>
<proteinExistence type="predicted"/>
<feature type="signal peptide" evidence="1">
    <location>
        <begin position="1"/>
        <end position="28"/>
    </location>
</feature>
<dbReference type="Proteomes" id="UP000324285">
    <property type="component" value="Chromosome"/>
</dbReference>
<evidence type="ECO:0000313" key="3">
    <source>
        <dbReference type="Proteomes" id="UP000324285"/>
    </source>
</evidence>